<dbReference type="PANTHER" id="PTHR46992:SF1">
    <property type="entry name" value="GYF DOMAIN-CONTAINING PROTEIN"/>
    <property type="match status" value="1"/>
</dbReference>
<dbReference type="PANTHER" id="PTHR46992">
    <property type="entry name" value="GYF DOMAIN-CONTAINING PROTEIN"/>
    <property type="match status" value="1"/>
</dbReference>
<protein>
    <submittedName>
        <fullName evidence="2">Uncharacterized protein</fullName>
    </submittedName>
</protein>
<dbReference type="OMA" id="NRETRFE"/>
<reference evidence="3" key="1">
    <citation type="journal article" date="2017" name="Cell">
        <title>Insights into land plant evolution garnered from the Marchantia polymorpha genome.</title>
        <authorList>
            <person name="Bowman J.L."/>
            <person name="Kohchi T."/>
            <person name="Yamato K.T."/>
            <person name="Jenkins J."/>
            <person name="Shu S."/>
            <person name="Ishizaki K."/>
            <person name="Yamaoka S."/>
            <person name="Nishihama R."/>
            <person name="Nakamura Y."/>
            <person name="Berger F."/>
            <person name="Adam C."/>
            <person name="Aki S.S."/>
            <person name="Althoff F."/>
            <person name="Araki T."/>
            <person name="Arteaga-Vazquez M.A."/>
            <person name="Balasubrmanian S."/>
            <person name="Barry K."/>
            <person name="Bauer D."/>
            <person name="Boehm C.R."/>
            <person name="Briginshaw L."/>
            <person name="Caballero-Perez J."/>
            <person name="Catarino B."/>
            <person name="Chen F."/>
            <person name="Chiyoda S."/>
            <person name="Chovatia M."/>
            <person name="Davies K.M."/>
            <person name="Delmans M."/>
            <person name="Demura T."/>
            <person name="Dierschke T."/>
            <person name="Dolan L."/>
            <person name="Dorantes-Acosta A.E."/>
            <person name="Eklund D.M."/>
            <person name="Florent S.N."/>
            <person name="Flores-Sandoval E."/>
            <person name="Fujiyama A."/>
            <person name="Fukuzawa H."/>
            <person name="Galik B."/>
            <person name="Grimanelli D."/>
            <person name="Grimwood J."/>
            <person name="Grossniklaus U."/>
            <person name="Hamada T."/>
            <person name="Haseloff J."/>
            <person name="Hetherington A.J."/>
            <person name="Higo A."/>
            <person name="Hirakawa Y."/>
            <person name="Hundley H.N."/>
            <person name="Ikeda Y."/>
            <person name="Inoue K."/>
            <person name="Inoue S.I."/>
            <person name="Ishida S."/>
            <person name="Jia Q."/>
            <person name="Kakita M."/>
            <person name="Kanazawa T."/>
            <person name="Kawai Y."/>
            <person name="Kawashima T."/>
            <person name="Kennedy M."/>
            <person name="Kinose K."/>
            <person name="Kinoshita T."/>
            <person name="Kohara Y."/>
            <person name="Koide E."/>
            <person name="Komatsu K."/>
            <person name="Kopischke S."/>
            <person name="Kubo M."/>
            <person name="Kyozuka J."/>
            <person name="Lagercrantz U."/>
            <person name="Lin S.S."/>
            <person name="Lindquist E."/>
            <person name="Lipzen A.M."/>
            <person name="Lu C.W."/>
            <person name="De Luna E."/>
            <person name="Martienssen R.A."/>
            <person name="Minamino N."/>
            <person name="Mizutani M."/>
            <person name="Mizutani M."/>
            <person name="Mochizuki N."/>
            <person name="Monte I."/>
            <person name="Mosher R."/>
            <person name="Nagasaki H."/>
            <person name="Nakagami H."/>
            <person name="Naramoto S."/>
            <person name="Nishitani K."/>
            <person name="Ohtani M."/>
            <person name="Okamoto T."/>
            <person name="Okumura M."/>
            <person name="Phillips J."/>
            <person name="Pollak B."/>
            <person name="Reinders A."/>
            <person name="Rovekamp M."/>
            <person name="Sano R."/>
            <person name="Sawa S."/>
            <person name="Schmid M.W."/>
            <person name="Shirakawa M."/>
            <person name="Solano R."/>
            <person name="Spunde A."/>
            <person name="Suetsugu N."/>
            <person name="Sugano S."/>
            <person name="Sugiyama A."/>
            <person name="Sun R."/>
            <person name="Suzuki Y."/>
            <person name="Takenaka M."/>
            <person name="Takezawa D."/>
            <person name="Tomogane H."/>
            <person name="Tsuzuki M."/>
            <person name="Ueda T."/>
            <person name="Umeda M."/>
            <person name="Ward J.M."/>
            <person name="Watanabe Y."/>
            <person name="Yazaki K."/>
            <person name="Yokoyama R."/>
            <person name="Yoshitake Y."/>
            <person name="Yotsui I."/>
            <person name="Zachgo S."/>
            <person name="Schmutz J."/>
        </authorList>
    </citation>
    <scope>NUCLEOTIDE SEQUENCE [LARGE SCALE GENOMIC DNA]</scope>
    <source>
        <strain evidence="3">Tak-1</strain>
    </source>
</reference>
<dbReference type="AlphaFoldDB" id="A0A2R6XFS1"/>
<accession>A0A2R6XFS1</accession>
<feature type="region of interest" description="Disordered" evidence="1">
    <location>
        <begin position="66"/>
        <end position="277"/>
    </location>
</feature>
<name>A0A2R6XFS1_MARPO</name>
<feature type="compositionally biased region" description="Basic and acidic residues" evidence="1">
    <location>
        <begin position="268"/>
        <end position="277"/>
    </location>
</feature>
<feature type="compositionally biased region" description="Basic and acidic residues" evidence="1">
    <location>
        <begin position="148"/>
        <end position="182"/>
    </location>
</feature>
<feature type="compositionally biased region" description="Basic and acidic residues" evidence="1">
    <location>
        <begin position="1"/>
        <end position="10"/>
    </location>
</feature>
<feature type="region of interest" description="Disordered" evidence="1">
    <location>
        <begin position="1"/>
        <end position="21"/>
    </location>
</feature>
<dbReference type="OrthoDB" id="6415790at2759"/>
<feature type="compositionally biased region" description="Basic and acidic residues" evidence="1">
    <location>
        <begin position="99"/>
        <end position="141"/>
    </location>
</feature>
<organism evidence="2 3">
    <name type="scientific">Marchantia polymorpha</name>
    <name type="common">Common liverwort</name>
    <name type="synonym">Marchantia aquatica</name>
    <dbReference type="NCBI Taxonomy" id="3197"/>
    <lineage>
        <taxon>Eukaryota</taxon>
        <taxon>Viridiplantae</taxon>
        <taxon>Streptophyta</taxon>
        <taxon>Embryophyta</taxon>
        <taxon>Marchantiophyta</taxon>
        <taxon>Marchantiopsida</taxon>
        <taxon>Marchantiidae</taxon>
        <taxon>Marchantiales</taxon>
        <taxon>Marchantiaceae</taxon>
        <taxon>Marchantia</taxon>
    </lineage>
</organism>
<dbReference type="EMBL" id="KZ772689">
    <property type="protein sequence ID" value="PTQ44909.1"/>
    <property type="molecule type" value="Genomic_DNA"/>
</dbReference>
<evidence type="ECO:0000256" key="1">
    <source>
        <dbReference type="SAM" id="MobiDB-lite"/>
    </source>
</evidence>
<keyword evidence="3" id="KW-1185">Reference proteome</keyword>
<gene>
    <name evidence="2" type="ORF">MARPO_0017s0026</name>
</gene>
<sequence length="444" mass="49463">MTESKGEAMRESGGGTPLRLKSWKLRDEGSGILESSKVLLGADSDFKVGADIAASENIIPLSPQWLFSKPTESKPPIATMEPPRTPGTPSHGGLTSEALIKERWRGDGVARGDGGRDVGRDGGRDGGRDVTRDAERKRDQWRSISLERNADNSRRDRWREEERENSTAARRDQWKEGERETAKTCQGERWAENNAGRDATELRRLPSDRWTDTANRETRFEARRDSKWSTCWGPEDKDKEYRREKWSEPEKEGEGHRDRHTPNPINNREGERESDNATRDCAWRPHFFMSRGVGEAPPQGATPPKFAPGFGVGRGRGGGPNVGFAAGRGRPIGAPPVPDKWDSSQGKSSPLYDNLFRYPRGKLLDVYRKVGSSSTFTRYPEGFTEVPQLMQLEVLEPLAFFPLDMEEEVVLEGTRKGEIVSSGAVHNSTGKDNSTTVVTTVGRG</sequence>
<feature type="compositionally biased region" description="Basic and acidic residues" evidence="1">
    <location>
        <begin position="234"/>
        <end position="261"/>
    </location>
</feature>
<feature type="compositionally biased region" description="Basic and acidic residues" evidence="1">
    <location>
        <begin position="198"/>
        <end position="227"/>
    </location>
</feature>
<proteinExistence type="predicted"/>
<evidence type="ECO:0000313" key="3">
    <source>
        <dbReference type="Proteomes" id="UP000244005"/>
    </source>
</evidence>
<dbReference type="Proteomes" id="UP000244005">
    <property type="component" value="Unassembled WGS sequence"/>
</dbReference>
<evidence type="ECO:0000313" key="2">
    <source>
        <dbReference type="EMBL" id="PTQ44909.1"/>
    </source>
</evidence>